<gene>
    <name evidence="1" type="ORF">AUL39_08300</name>
</gene>
<dbReference type="EMBL" id="LOJF01000010">
    <property type="protein sequence ID" value="KUH58203.1"/>
    <property type="molecule type" value="Genomic_DNA"/>
</dbReference>
<evidence type="ECO:0000313" key="2">
    <source>
        <dbReference type="Proteomes" id="UP000054078"/>
    </source>
</evidence>
<sequence>MVYSVMTGKEKPTRIDDQALAEFTRRGIDLEHPERPYKDDEEIHEAFERMVRKATSFQR</sequence>
<organism evidence="1 2">
    <name type="scientific">Tractidigestivibacter scatoligenes</name>
    <name type="common">Olsenella scatoligenes</name>
    <dbReference type="NCBI Taxonomy" id="1299998"/>
    <lineage>
        <taxon>Bacteria</taxon>
        <taxon>Bacillati</taxon>
        <taxon>Actinomycetota</taxon>
        <taxon>Coriobacteriia</taxon>
        <taxon>Coriobacteriales</taxon>
        <taxon>Atopobiaceae</taxon>
        <taxon>Tractidigestivibacter</taxon>
    </lineage>
</organism>
<protein>
    <submittedName>
        <fullName evidence="1">Uncharacterized protein</fullName>
    </submittedName>
</protein>
<comment type="caution">
    <text evidence="1">The sequence shown here is derived from an EMBL/GenBank/DDBJ whole genome shotgun (WGS) entry which is preliminary data.</text>
</comment>
<name>A0A100YV16_TRASO</name>
<reference evidence="1 2" key="1">
    <citation type="submission" date="2015-12" db="EMBL/GenBank/DDBJ databases">
        <title>Draft Genome Sequence of Olsenella scatoligenes SK9K4T; a Producer of 3-Methylindole- (skatole) and 4-Methylphenol- (p-cresol) Isolated from Pig Feces.</title>
        <authorList>
            <person name="Li X."/>
            <person name="Borg B."/>
            <person name="Canibe N."/>
        </authorList>
    </citation>
    <scope>NUCLEOTIDE SEQUENCE [LARGE SCALE GENOMIC DNA]</scope>
    <source>
        <strain evidence="1 2">SK9K4</strain>
    </source>
</reference>
<proteinExistence type="predicted"/>
<accession>A0A100YV16</accession>
<evidence type="ECO:0000313" key="1">
    <source>
        <dbReference type="EMBL" id="KUH58203.1"/>
    </source>
</evidence>
<dbReference type="Proteomes" id="UP000054078">
    <property type="component" value="Unassembled WGS sequence"/>
</dbReference>
<keyword evidence="2" id="KW-1185">Reference proteome</keyword>
<dbReference type="AlphaFoldDB" id="A0A100YV16"/>